<accession>A0A9P3TAA0</accession>
<dbReference type="SMART" id="SM00530">
    <property type="entry name" value="HTH_XRE"/>
    <property type="match status" value="1"/>
</dbReference>
<dbReference type="GO" id="GO:0003677">
    <property type="term" value="F:DNA binding"/>
    <property type="evidence" value="ECO:0007669"/>
    <property type="project" value="InterPro"/>
</dbReference>
<gene>
    <name evidence="2" type="ORF">I8531_003862</name>
</gene>
<dbReference type="InterPro" id="IPR001387">
    <property type="entry name" value="Cro/C1-type_HTH"/>
</dbReference>
<evidence type="ECO:0000313" key="3">
    <source>
        <dbReference type="Proteomes" id="UP000867740"/>
    </source>
</evidence>
<dbReference type="Gene3D" id="1.10.260.40">
    <property type="entry name" value="lambda repressor-like DNA-binding domains"/>
    <property type="match status" value="1"/>
</dbReference>
<sequence>MLGYWFDLDMNMNFEERLIRAIEEAEISQSELGRRIDVNSQTVSHWCNAGSFPRKEKLALLPQALGKPLYWFFMTDEEEEHLNSVTASKTVLNSKQAALLEVFDQLPESEQDRFISLAKTRLEELDAFMAEFLRKRKIDPP</sequence>
<feature type="domain" description="HTH cro/C1-type" evidence="1">
    <location>
        <begin position="18"/>
        <end position="72"/>
    </location>
</feature>
<name>A0A9P3TAA0_KLUIN</name>
<proteinExistence type="predicted"/>
<dbReference type="PROSITE" id="PS50943">
    <property type="entry name" value="HTH_CROC1"/>
    <property type="match status" value="1"/>
</dbReference>
<reference evidence="2" key="1">
    <citation type="journal article" date="2018" name="Genome Biol.">
        <title>SKESA: strategic k-mer extension for scrupulous assemblies.</title>
        <authorList>
            <person name="Souvorov A."/>
            <person name="Agarwala R."/>
            <person name="Lipman D.J."/>
        </authorList>
    </citation>
    <scope>NUCLEOTIDE SEQUENCE</scope>
    <source>
        <strain evidence="2">CAVp300</strain>
    </source>
</reference>
<organism evidence="2 3">
    <name type="scientific">Kluyvera intermedia</name>
    <name type="common">Enterobacter intermedius</name>
    <dbReference type="NCBI Taxonomy" id="61648"/>
    <lineage>
        <taxon>Bacteria</taxon>
        <taxon>Pseudomonadati</taxon>
        <taxon>Pseudomonadota</taxon>
        <taxon>Gammaproteobacteria</taxon>
        <taxon>Enterobacterales</taxon>
        <taxon>Enterobacteriaceae</taxon>
        <taxon>Kluyvera</taxon>
    </lineage>
</organism>
<dbReference type="Proteomes" id="UP000867740">
    <property type="component" value="Unassembled WGS sequence"/>
</dbReference>
<protein>
    <submittedName>
        <fullName evidence="2">Helix-turn-helix domain-containing protein</fullName>
    </submittedName>
</protein>
<reference evidence="2" key="2">
    <citation type="submission" date="2020-10" db="EMBL/GenBank/DDBJ databases">
        <authorList>
            <consortium name="NCBI Pathogen Detection Project"/>
        </authorList>
    </citation>
    <scope>NUCLEOTIDE SEQUENCE</scope>
    <source>
        <strain evidence="2">CAVp300</strain>
    </source>
</reference>
<dbReference type="CDD" id="cd00093">
    <property type="entry name" value="HTH_XRE"/>
    <property type="match status" value="1"/>
</dbReference>
<dbReference type="AlphaFoldDB" id="A0A9P3TAA0"/>
<dbReference type="EMBL" id="DACSUM010000036">
    <property type="protein sequence ID" value="HAT3583520.1"/>
    <property type="molecule type" value="Genomic_DNA"/>
</dbReference>
<evidence type="ECO:0000259" key="1">
    <source>
        <dbReference type="PROSITE" id="PS50943"/>
    </source>
</evidence>
<evidence type="ECO:0000313" key="2">
    <source>
        <dbReference type="EMBL" id="HAT3583520.1"/>
    </source>
</evidence>
<dbReference type="SUPFAM" id="SSF47413">
    <property type="entry name" value="lambda repressor-like DNA-binding domains"/>
    <property type="match status" value="1"/>
</dbReference>
<dbReference type="Pfam" id="PF01381">
    <property type="entry name" value="HTH_3"/>
    <property type="match status" value="1"/>
</dbReference>
<comment type="caution">
    <text evidence="2">The sequence shown here is derived from an EMBL/GenBank/DDBJ whole genome shotgun (WGS) entry which is preliminary data.</text>
</comment>
<dbReference type="InterPro" id="IPR010982">
    <property type="entry name" value="Lambda_DNA-bd_dom_sf"/>
</dbReference>